<evidence type="ECO:0000256" key="2">
    <source>
        <dbReference type="ARBA" id="ARBA00022670"/>
    </source>
</evidence>
<dbReference type="PANTHER" id="PTHR11757">
    <property type="entry name" value="PROTEASE FAMILY S9A OLIGOPEPTIDASE"/>
    <property type="match status" value="1"/>
</dbReference>
<name>A0ABW1Z3W3_9BACT</name>
<dbReference type="SUPFAM" id="SSF50993">
    <property type="entry name" value="Peptidase/esterase 'gauge' domain"/>
    <property type="match status" value="1"/>
</dbReference>
<dbReference type="InterPro" id="IPR051543">
    <property type="entry name" value="Serine_Peptidase_S9A"/>
</dbReference>
<protein>
    <submittedName>
        <fullName evidence="7">S9 family peptidase</fullName>
    </submittedName>
</protein>
<dbReference type="InterPro" id="IPR001375">
    <property type="entry name" value="Peptidase_S9_cat"/>
</dbReference>
<dbReference type="Pfam" id="PF02897">
    <property type="entry name" value="Peptidase_S9_N"/>
    <property type="match status" value="1"/>
</dbReference>
<evidence type="ECO:0000313" key="8">
    <source>
        <dbReference type="Proteomes" id="UP001596391"/>
    </source>
</evidence>
<dbReference type="InterPro" id="IPR023302">
    <property type="entry name" value="Pept_S9A_N"/>
</dbReference>
<keyword evidence="3" id="KW-0378">Hydrolase</keyword>
<evidence type="ECO:0000256" key="1">
    <source>
        <dbReference type="ARBA" id="ARBA00005228"/>
    </source>
</evidence>
<dbReference type="InterPro" id="IPR002470">
    <property type="entry name" value="Peptidase_S9A"/>
</dbReference>
<dbReference type="Gene3D" id="3.40.50.1820">
    <property type="entry name" value="alpha/beta hydrolase"/>
    <property type="match status" value="1"/>
</dbReference>
<keyword evidence="4" id="KW-0720">Serine protease</keyword>
<feature type="domain" description="Peptidase S9 prolyl oligopeptidase catalytic" evidence="5">
    <location>
        <begin position="477"/>
        <end position="694"/>
    </location>
</feature>
<dbReference type="PANTHER" id="PTHR11757:SF19">
    <property type="entry name" value="PROLYL ENDOPEPTIDASE-LIKE"/>
    <property type="match status" value="1"/>
</dbReference>
<evidence type="ECO:0000256" key="3">
    <source>
        <dbReference type="ARBA" id="ARBA00022801"/>
    </source>
</evidence>
<dbReference type="RefSeq" id="WP_263370548.1">
    <property type="nucleotide sequence ID" value="NZ_JAGSYD010000002.1"/>
</dbReference>
<proteinExistence type="inferred from homology"/>
<evidence type="ECO:0000256" key="4">
    <source>
        <dbReference type="ARBA" id="ARBA00022825"/>
    </source>
</evidence>
<accession>A0ABW1Z3W3</accession>
<keyword evidence="8" id="KW-1185">Reference proteome</keyword>
<feature type="domain" description="Peptidase S9A N-terminal" evidence="6">
    <location>
        <begin position="10"/>
        <end position="416"/>
    </location>
</feature>
<evidence type="ECO:0000259" key="6">
    <source>
        <dbReference type="Pfam" id="PF02897"/>
    </source>
</evidence>
<gene>
    <name evidence="7" type="ORF">ACFQBQ_00370</name>
</gene>
<evidence type="ECO:0000313" key="7">
    <source>
        <dbReference type="EMBL" id="MFC6644073.1"/>
    </source>
</evidence>
<dbReference type="Pfam" id="PF00326">
    <property type="entry name" value="Peptidase_S9"/>
    <property type="match status" value="1"/>
</dbReference>
<sequence length="696" mass="78669">MTPITPLPPVAFKDPQRTPIHNADLVDDYGWLREKGAPRVTEYLEAENAYTAAMMADTEALQKKLYDEILSHIKEDDVSVPYRDGAWEYISRTEKGKQYPRFCRRPVGIGGETSEADEVTILDVNELAEGQPFMSIGGLALSPDGNLLAYSTDNTGFRQYTLAVKDLRTNKVLADRAERVGSIVWAADSRTIFYSTEDEQTKRQDRVFRHVLEQPQSQDVEVFHEPDERFNVGLGRTRDRKYIMLGAGSHTTSETWFLKTDTPDGDFNLIAPRVDDEEYDVDHRDGFFYIRTNLNAERFKLVRTPVEHTDREHWQEVIAEKSDAPLEDVDLYARFLVTQYSERGLPVLRIHHFDASNALKPETDDIRFPDPAYTAYGEVNRDFNATTYRYSYQSLVRPASVYSYDITTKESTLLKQNEVPGGFDASKYESRRLWFKAADGTEVPVSLVFRTDKFTHGKSPLYVYGYGSYGYPLPLGFSASRLALLDRGVVVVYAHIRGGGELGDPWHDAGKMMQKRNTFTDFIEATEFLVREGYGDPARVAIEGGSAGGLLMGAVTNLRPDLFRVVLSHVPFVDVMNTMLDATLPLTVAEYEEWGNPNEPEAFAYMRSYSPYDNLDALSGKKLPAILVKTSLNDSQVMYWEPAKYVAKLRTLKTDAAPLLLHINMDAGHGGASGRYDYLKEIAFDDAFLLKELGVE</sequence>
<evidence type="ECO:0000259" key="5">
    <source>
        <dbReference type="Pfam" id="PF00326"/>
    </source>
</evidence>
<dbReference type="EMBL" id="JBHSWI010000001">
    <property type="protein sequence ID" value="MFC6644073.1"/>
    <property type="molecule type" value="Genomic_DNA"/>
</dbReference>
<organism evidence="7 8">
    <name type="scientific">Granulicella cerasi</name>
    <dbReference type="NCBI Taxonomy" id="741063"/>
    <lineage>
        <taxon>Bacteria</taxon>
        <taxon>Pseudomonadati</taxon>
        <taxon>Acidobacteriota</taxon>
        <taxon>Terriglobia</taxon>
        <taxon>Terriglobales</taxon>
        <taxon>Acidobacteriaceae</taxon>
        <taxon>Granulicella</taxon>
    </lineage>
</organism>
<dbReference type="PROSITE" id="PS00708">
    <property type="entry name" value="PRO_ENDOPEP_SER"/>
    <property type="match status" value="1"/>
</dbReference>
<comment type="caution">
    <text evidence="7">The sequence shown here is derived from an EMBL/GenBank/DDBJ whole genome shotgun (WGS) entry which is preliminary data.</text>
</comment>
<comment type="similarity">
    <text evidence="1">Belongs to the peptidase S9A family.</text>
</comment>
<dbReference type="SUPFAM" id="SSF53474">
    <property type="entry name" value="alpha/beta-Hydrolases"/>
    <property type="match status" value="1"/>
</dbReference>
<keyword evidence="2" id="KW-0645">Protease</keyword>
<reference evidence="8" key="1">
    <citation type="journal article" date="2019" name="Int. J. Syst. Evol. Microbiol.">
        <title>The Global Catalogue of Microorganisms (GCM) 10K type strain sequencing project: providing services to taxonomists for standard genome sequencing and annotation.</title>
        <authorList>
            <consortium name="The Broad Institute Genomics Platform"/>
            <consortium name="The Broad Institute Genome Sequencing Center for Infectious Disease"/>
            <person name="Wu L."/>
            <person name="Ma J."/>
        </authorList>
    </citation>
    <scope>NUCLEOTIDE SEQUENCE [LARGE SCALE GENOMIC DNA]</scope>
    <source>
        <strain evidence="8">CGMCC 1.16026</strain>
    </source>
</reference>
<dbReference type="Gene3D" id="2.130.10.120">
    <property type="entry name" value="Prolyl oligopeptidase, N-terminal domain"/>
    <property type="match status" value="1"/>
</dbReference>
<dbReference type="PRINTS" id="PR00862">
    <property type="entry name" value="PROLIGOPTASE"/>
</dbReference>
<dbReference type="InterPro" id="IPR002471">
    <property type="entry name" value="Pept_S9_AS"/>
</dbReference>
<dbReference type="Proteomes" id="UP001596391">
    <property type="component" value="Unassembled WGS sequence"/>
</dbReference>
<dbReference type="InterPro" id="IPR029058">
    <property type="entry name" value="AB_hydrolase_fold"/>
</dbReference>